<feature type="compositionally biased region" description="Basic and acidic residues" evidence="1">
    <location>
        <begin position="84"/>
        <end position="98"/>
    </location>
</feature>
<feature type="region of interest" description="Disordered" evidence="1">
    <location>
        <begin position="1"/>
        <end position="23"/>
    </location>
</feature>
<evidence type="ECO:0000256" key="1">
    <source>
        <dbReference type="SAM" id="MobiDB-lite"/>
    </source>
</evidence>
<dbReference type="AlphaFoldDB" id="A0AAE1FXP7"/>
<evidence type="ECO:0000313" key="2">
    <source>
        <dbReference type="EMBL" id="KAK3881525.1"/>
    </source>
</evidence>
<comment type="caution">
    <text evidence="2">The sequence shown here is derived from an EMBL/GenBank/DDBJ whole genome shotgun (WGS) entry which is preliminary data.</text>
</comment>
<reference evidence="2" key="1">
    <citation type="submission" date="2023-10" db="EMBL/GenBank/DDBJ databases">
        <title>Genome assemblies of two species of porcelain crab, Petrolisthes cinctipes and Petrolisthes manimaculis (Anomura: Porcellanidae).</title>
        <authorList>
            <person name="Angst P."/>
        </authorList>
    </citation>
    <scope>NUCLEOTIDE SEQUENCE</scope>
    <source>
        <strain evidence="2">PB745_01</strain>
        <tissue evidence="2">Gill</tissue>
    </source>
</reference>
<dbReference type="InterPro" id="IPR019034">
    <property type="entry name" value="UPF0390"/>
</dbReference>
<feature type="region of interest" description="Disordered" evidence="1">
    <location>
        <begin position="75"/>
        <end position="98"/>
    </location>
</feature>
<proteinExistence type="predicted"/>
<sequence length="98" mass="11126">MPQGTFTKKNKTQALPNLKKGKRHVAVTKMKKGATTIAPKKAKAKEHIMIQKKLQRAINYNAELEVKQKASKDLTAFKLLKKEKKPEDKEKKSGNNKK</sequence>
<feature type="compositionally biased region" description="Polar residues" evidence="1">
    <location>
        <begin position="1"/>
        <end position="15"/>
    </location>
</feature>
<dbReference type="Pfam" id="PF09495">
    <property type="entry name" value="DUF2462"/>
    <property type="match status" value="1"/>
</dbReference>
<evidence type="ECO:0000313" key="3">
    <source>
        <dbReference type="Proteomes" id="UP001286313"/>
    </source>
</evidence>
<dbReference type="Proteomes" id="UP001286313">
    <property type="component" value="Unassembled WGS sequence"/>
</dbReference>
<keyword evidence="3" id="KW-1185">Reference proteome</keyword>
<gene>
    <name evidence="2" type="ORF">Pcinc_014042</name>
</gene>
<protein>
    <submittedName>
        <fullName evidence="2">Uncharacterized protein</fullName>
    </submittedName>
</protein>
<organism evidence="2 3">
    <name type="scientific">Petrolisthes cinctipes</name>
    <name type="common">Flat porcelain crab</name>
    <dbReference type="NCBI Taxonomy" id="88211"/>
    <lineage>
        <taxon>Eukaryota</taxon>
        <taxon>Metazoa</taxon>
        <taxon>Ecdysozoa</taxon>
        <taxon>Arthropoda</taxon>
        <taxon>Crustacea</taxon>
        <taxon>Multicrustacea</taxon>
        <taxon>Malacostraca</taxon>
        <taxon>Eumalacostraca</taxon>
        <taxon>Eucarida</taxon>
        <taxon>Decapoda</taxon>
        <taxon>Pleocyemata</taxon>
        <taxon>Anomura</taxon>
        <taxon>Galatheoidea</taxon>
        <taxon>Porcellanidae</taxon>
        <taxon>Petrolisthes</taxon>
    </lineage>
</organism>
<dbReference type="EMBL" id="JAWQEG010001208">
    <property type="protein sequence ID" value="KAK3881525.1"/>
    <property type="molecule type" value="Genomic_DNA"/>
</dbReference>
<name>A0AAE1FXP7_PETCI</name>
<accession>A0AAE1FXP7</accession>